<dbReference type="AlphaFoldDB" id="A0A1H6CRF2"/>
<keyword evidence="3" id="KW-0732">Signal</keyword>
<proteinExistence type="inferred from homology"/>
<keyword evidence="5" id="KW-1185">Reference proteome</keyword>
<dbReference type="PANTHER" id="PTHR30023">
    <property type="entry name" value="D-ALANYL-D-ALANINE CARBOXYPEPTIDASE"/>
    <property type="match status" value="1"/>
</dbReference>
<comment type="similarity">
    <text evidence="1">Belongs to the peptidase S13 family.</text>
</comment>
<accession>A0A1H6CRF2</accession>
<dbReference type="Gene3D" id="3.40.710.10">
    <property type="entry name" value="DD-peptidase/beta-lactamase superfamily"/>
    <property type="match status" value="2"/>
</dbReference>
<keyword evidence="4" id="KW-0121">Carboxypeptidase</keyword>
<reference evidence="4 5" key="1">
    <citation type="submission" date="2016-10" db="EMBL/GenBank/DDBJ databases">
        <authorList>
            <person name="de Groot N.N."/>
        </authorList>
    </citation>
    <scope>NUCLEOTIDE SEQUENCE [LARGE SCALE GENOMIC DNA]</scope>
    <source>
        <strain evidence="4 5">DSM 22012</strain>
    </source>
</reference>
<keyword evidence="4" id="KW-0645">Protease</keyword>
<dbReference type="InterPro" id="IPR000667">
    <property type="entry name" value="Peptidase_S13"/>
</dbReference>
<dbReference type="PANTHER" id="PTHR30023:SF0">
    <property type="entry name" value="PENICILLIN-SENSITIVE CARBOXYPEPTIDASE A"/>
    <property type="match status" value="1"/>
</dbReference>
<dbReference type="GO" id="GO:0006508">
    <property type="term" value="P:proteolysis"/>
    <property type="evidence" value="ECO:0007669"/>
    <property type="project" value="InterPro"/>
</dbReference>
<dbReference type="OrthoDB" id="9802627at2"/>
<keyword evidence="2" id="KW-0378">Hydrolase</keyword>
<dbReference type="Pfam" id="PF02113">
    <property type="entry name" value="Peptidase_S13"/>
    <property type="match status" value="1"/>
</dbReference>
<dbReference type="SUPFAM" id="SSF56601">
    <property type="entry name" value="beta-lactamase/transpeptidase-like"/>
    <property type="match status" value="1"/>
</dbReference>
<dbReference type="GO" id="GO:0000270">
    <property type="term" value="P:peptidoglycan metabolic process"/>
    <property type="evidence" value="ECO:0007669"/>
    <property type="project" value="TreeGrafter"/>
</dbReference>
<feature type="signal peptide" evidence="3">
    <location>
        <begin position="1"/>
        <end position="21"/>
    </location>
</feature>
<evidence type="ECO:0000256" key="2">
    <source>
        <dbReference type="ARBA" id="ARBA00022801"/>
    </source>
</evidence>
<gene>
    <name evidence="4" type="ORF">SAMN05444390_10433</name>
</gene>
<evidence type="ECO:0000313" key="5">
    <source>
        <dbReference type="Proteomes" id="UP000236745"/>
    </source>
</evidence>
<dbReference type="GO" id="GO:0004185">
    <property type="term" value="F:serine-type carboxypeptidase activity"/>
    <property type="evidence" value="ECO:0007669"/>
    <property type="project" value="InterPro"/>
</dbReference>
<dbReference type="Gene3D" id="3.50.80.20">
    <property type="entry name" value="D-Ala-D-Ala carboxypeptidase C, peptidase S13"/>
    <property type="match status" value="1"/>
</dbReference>
<evidence type="ECO:0000256" key="3">
    <source>
        <dbReference type="SAM" id="SignalP"/>
    </source>
</evidence>
<sequence length="479" mass="51893">MLLRVLCFSLLFFSAVAPLRAATNPELDAALAQSPKGTQVALLVQPLDGGVLQAEYNTNLLLPPASTQKLLTALASELQLGADYRFKTTLLGQGQAQNGNWRGDLKLLLSGAPDLSRAQLGELLDQLKARGITRIDGDLLLDGRVFSGYERARGWPWDNLGVCYSAPASAFTIEHNCVAASLDTKVNGNKARLFVPEHQPVAAAADVEMVTASEKRESLCDLRMERGPGNRYQLSGCITKEQRRWPLNLAVNDTAAYLGDILQQELHQRGIVLTGKTRRLEQSASGEHWQTLAQVSSAPLSSLLEEVLQHSDNLYADNLLKTLGAQRSGIGSFEVGAREVIQVLREQAGLDLGVTTLKDGSGLSRDNQLSAQQLAAVLSFLNRNPQMAAYQALPVAGQNGTLKYRRSLREAPLSGTIRAKSGTVNGSSNLAGFLQAASGKRYLFVLMVSGIARGDDPAEMRRARAEFERNLLLTIHNRG</sequence>
<dbReference type="RefSeq" id="WP_104004439.1">
    <property type="nucleotide sequence ID" value="NZ_FNVQ01000004.1"/>
</dbReference>
<dbReference type="NCBIfam" id="TIGR00666">
    <property type="entry name" value="PBP4"/>
    <property type="match status" value="1"/>
</dbReference>
<dbReference type="Proteomes" id="UP000236745">
    <property type="component" value="Unassembled WGS sequence"/>
</dbReference>
<name>A0A1H6CRF2_9GAMM</name>
<organism evidence="4 5">
    <name type="scientific">Marinobacterium lutimaris</name>
    <dbReference type="NCBI Taxonomy" id="568106"/>
    <lineage>
        <taxon>Bacteria</taxon>
        <taxon>Pseudomonadati</taxon>
        <taxon>Pseudomonadota</taxon>
        <taxon>Gammaproteobacteria</taxon>
        <taxon>Oceanospirillales</taxon>
        <taxon>Oceanospirillaceae</taxon>
        <taxon>Marinobacterium</taxon>
    </lineage>
</organism>
<feature type="chain" id="PRO_5009295120" evidence="3">
    <location>
        <begin position="22"/>
        <end position="479"/>
    </location>
</feature>
<dbReference type="InterPro" id="IPR012338">
    <property type="entry name" value="Beta-lactam/transpept-like"/>
</dbReference>
<dbReference type="EMBL" id="FNVQ01000004">
    <property type="protein sequence ID" value="SEG75235.1"/>
    <property type="molecule type" value="Genomic_DNA"/>
</dbReference>
<evidence type="ECO:0000313" key="4">
    <source>
        <dbReference type="EMBL" id="SEG75235.1"/>
    </source>
</evidence>
<protein>
    <submittedName>
        <fullName evidence="4">D-alanyl-D-alanine carboxypeptidase / D-alanyl-D-alanine-endopeptidase (Penicillin-binding protein 4)</fullName>
    </submittedName>
</protein>
<dbReference type="PRINTS" id="PR00922">
    <property type="entry name" value="DADACBPTASE3"/>
</dbReference>
<evidence type="ECO:0000256" key="1">
    <source>
        <dbReference type="ARBA" id="ARBA00006096"/>
    </source>
</evidence>